<dbReference type="SMART" id="SM00338">
    <property type="entry name" value="BRLZ"/>
    <property type="match status" value="1"/>
</dbReference>
<comment type="caution">
    <text evidence="8">The sequence shown here is derived from an EMBL/GenBank/DDBJ whole genome shotgun (WGS) entry which is preliminary data.</text>
</comment>
<dbReference type="GO" id="GO:0005634">
    <property type="term" value="C:nucleus"/>
    <property type="evidence" value="ECO:0007669"/>
    <property type="project" value="TreeGrafter"/>
</dbReference>
<dbReference type="STRING" id="113540.ENSSFOP00015046090"/>
<dbReference type="Proteomes" id="UP000034805">
    <property type="component" value="Unassembled WGS sequence"/>
</dbReference>
<evidence type="ECO:0000256" key="2">
    <source>
        <dbReference type="ARBA" id="ARBA00023015"/>
    </source>
</evidence>
<dbReference type="Pfam" id="PF07716">
    <property type="entry name" value="bZIP_2"/>
    <property type="match status" value="1"/>
</dbReference>
<evidence type="ECO:0000256" key="5">
    <source>
        <dbReference type="ARBA" id="ARBA00023242"/>
    </source>
</evidence>
<feature type="compositionally biased region" description="Basic and acidic residues" evidence="6">
    <location>
        <begin position="41"/>
        <end position="65"/>
    </location>
</feature>
<feature type="domain" description="BZIP" evidence="7">
    <location>
        <begin position="49"/>
        <end position="99"/>
    </location>
</feature>
<accession>A0A0P7TUX0</accession>
<comment type="similarity">
    <text evidence="1">Belongs to the bZIP family. NFIL3 subfamily.</text>
</comment>
<evidence type="ECO:0000313" key="9">
    <source>
        <dbReference type="Proteomes" id="UP000034805"/>
    </source>
</evidence>
<reference evidence="8 9" key="1">
    <citation type="submission" date="2015-08" db="EMBL/GenBank/DDBJ databases">
        <title>The genome of the Asian arowana (Scleropages formosus).</title>
        <authorList>
            <person name="Tan M.H."/>
            <person name="Gan H.M."/>
            <person name="Croft L.J."/>
            <person name="Austin C.M."/>
        </authorList>
    </citation>
    <scope>NUCLEOTIDE SEQUENCE [LARGE SCALE GENOMIC DNA]</scope>
    <source>
        <strain evidence="8">Aro1</strain>
    </source>
</reference>
<evidence type="ECO:0000256" key="6">
    <source>
        <dbReference type="SAM" id="MobiDB-lite"/>
    </source>
</evidence>
<keyword evidence="2" id="KW-0805">Transcription regulation</keyword>
<dbReference type="PANTHER" id="PTHR15284">
    <property type="entry name" value="NUCLEAR FACTOR INTERLEUKIN-3-REGULATED PROTEIN"/>
    <property type="match status" value="1"/>
</dbReference>
<proteinExistence type="inferred from homology"/>
<dbReference type="InterPro" id="IPR047106">
    <property type="entry name" value="NFIL3-like_bZIP"/>
</dbReference>
<name>A0A0P7TUX0_SCLFO</name>
<protein>
    <recommendedName>
        <fullName evidence="7">BZIP domain-containing protein</fullName>
    </recommendedName>
</protein>
<evidence type="ECO:0000256" key="4">
    <source>
        <dbReference type="ARBA" id="ARBA00023163"/>
    </source>
</evidence>
<dbReference type="CDD" id="cd14694">
    <property type="entry name" value="bZIP_NFIL3"/>
    <property type="match status" value="1"/>
</dbReference>
<feature type="region of interest" description="Disordered" evidence="6">
    <location>
        <begin position="202"/>
        <end position="280"/>
    </location>
</feature>
<organism evidence="8 9">
    <name type="scientific">Scleropages formosus</name>
    <name type="common">Asian bonytongue</name>
    <name type="synonym">Osteoglossum formosum</name>
    <dbReference type="NCBI Taxonomy" id="113540"/>
    <lineage>
        <taxon>Eukaryota</taxon>
        <taxon>Metazoa</taxon>
        <taxon>Chordata</taxon>
        <taxon>Craniata</taxon>
        <taxon>Vertebrata</taxon>
        <taxon>Euteleostomi</taxon>
        <taxon>Actinopterygii</taxon>
        <taxon>Neopterygii</taxon>
        <taxon>Teleostei</taxon>
        <taxon>Osteoglossocephala</taxon>
        <taxon>Osteoglossomorpha</taxon>
        <taxon>Osteoglossiformes</taxon>
        <taxon>Osteoglossidae</taxon>
        <taxon>Scleropages</taxon>
    </lineage>
</organism>
<dbReference type="GO" id="GO:0003700">
    <property type="term" value="F:DNA-binding transcription factor activity"/>
    <property type="evidence" value="ECO:0007669"/>
    <property type="project" value="InterPro"/>
</dbReference>
<dbReference type="InterPro" id="IPR046347">
    <property type="entry name" value="bZIP_sf"/>
</dbReference>
<dbReference type="GO" id="GO:0007623">
    <property type="term" value="P:circadian rhythm"/>
    <property type="evidence" value="ECO:0007669"/>
    <property type="project" value="TreeGrafter"/>
</dbReference>
<dbReference type="SUPFAM" id="SSF57959">
    <property type="entry name" value="Leucine zipper domain"/>
    <property type="match status" value="1"/>
</dbReference>
<dbReference type="FunFam" id="1.20.5.170:FF:000025">
    <property type="entry name" value="nuclear factor interleukin-3-regulated protein-like"/>
    <property type="match status" value="1"/>
</dbReference>
<evidence type="ECO:0000256" key="3">
    <source>
        <dbReference type="ARBA" id="ARBA00023125"/>
    </source>
</evidence>
<evidence type="ECO:0000256" key="1">
    <source>
        <dbReference type="ARBA" id="ARBA00006079"/>
    </source>
</evidence>
<evidence type="ECO:0000313" key="8">
    <source>
        <dbReference type="EMBL" id="KPP61458.1"/>
    </source>
</evidence>
<keyword evidence="3" id="KW-0238">DNA-binding</keyword>
<dbReference type="GO" id="GO:0003677">
    <property type="term" value="F:DNA binding"/>
    <property type="evidence" value="ECO:0007669"/>
    <property type="project" value="UniProtKB-KW"/>
</dbReference>
<dbReference type="PROSITE" id="PS00036">
    <property type="entry name" value="BZIP_BASIC"/>
    <property type="match status" value="1"/>
</dbReference>
<keyword evidence="4" id="KW-0804">Transcription</keyword>
<dbReference type="InterPro" id="IPR047229">
    <property type="entry name" value="NFIL3-like"/>
</dbReference>
<evidence type="ECO:0000259" key="7">
    <source>
        <dbReference type="PROSITE" id="PS50217"/>
    </source>
</evidence>
<dbReference type="EMBL" id="JARO02009580">
    <property type="protein sequence ID" value="KPP61458.1"/>
    <property type="molecule type" value="Genomic_DNA"/>
</dbReference>
<feature type="region of interest" description="Disordered" evidence="6">
    <location>
        <begin position="1"/>
        <end position="68"/>
    </location>
</feature>
<gene>
    <name evidence="8" type="ORF">Z043_120438</name>
</gene>
<dbReference type="AlphaFoldDB" id="A0A0P7TUX0"/>
<dbReference type="PROSITE" id="PS50217">
    <property type="entry name" value="BZIP"/>
    <property type="match status" value="1"/>
</dbReference>
<dbReference type="Gene3D" id="1.20.5.170">
    <property type="match status" value="1"/>
</dbReference>
<dbReference type="PANTHER" id="PTHR15284:SF1">
    <property type="entry name" value="NUCLEAR FACTOR INTERLEUKIN-3-REGULATED PROTEIN"/>
    <property type="match status" value="1"/>
</dbReference>
<keyword evidence="5" id="KW-0539">Nucleus</keyword>
<feature type="compositionally biased region" description="Basic and acidic residues" evidence="6">
    <location>
        <begin position="258"/>
        <end position="280"/>
    </location>
</feature>
<sequence>MEASFPVPVPRGSGERSESVLSVEPALASGLGGTTTRRKREFMPEEKKDASYWEKRRKNNEAAKRSREKRRVNDYVLETRLVALSEENMRLRAELLALRLRFGLQGPAACGPNQHNLLPLLPHGTSVAPSIDAHWGRWPADRVHPPLAPFSEASAVLHAAVPPEPQVHSPAGMGYPFVFDRFPSIPSTHSSLFLPTFLPHPSSSWSSLPPPRPILAPKAAPDEEGEQRVPAAGETDMGTALPHKLRLKTRGPQGKPDSTGKRKKQEDDSSPPRERLYVSD</sequence>
<dbReference type="InterPro" id="IPR004827">
    <property type="entry name" value="bZIP"/>
</dbReference>